<dbReference type="PANTHER" id="PTHR33744:SF1">
    <property type="entry name" value="DNA-BINDING TRANSCRIPTIONAL ACTIVATOR ADER"/>
    <property type="match status" value="1"/>
</dbReference>
<reference evidence="4 5" key="1">
    <citation type="submission" date="2019-09" db="EMBL/GenBank/DDBJ databases">
        <title>Screening of Novel Bioactive Compounds from Soil-Associated.</title>
        <authorList>
            <person name="Gong X."/>
        </authorList>
    </citation>
    <scope>NUCLEOTIDE SEQUENCE [LARGE SCALE GENOMIC DNA]</scope>
    <source>
        <strain evidence="4 5">Gxj-6</strain>
    </source>
</reference>
<feature type="domain" description="Purine catabolism PurC-like" evidence="2">
    <location>
        <begin position="9"/>
        <end position="126"/>
    </location>
</feature>
<proteinExistence type="predicted"/>
<feature type="region of interest" description="Disordered" evidence="1">
    <location>
        <begin position="336"/>
        <end position="358"/>
    </location>
</feature>
<gene>
    <name evidence="4" type="ORF">F5972_35580</name>
</gene>
<keyword evidence="5" id="KW-1185">Reference proteome</keyword>
<dbReference type="AlphaFoldDB" id="A0A5J5JU29"/>
<name>A0A5J5JU29_9ACTN</name>
<dbReference type="InterPro" id="IPR051448">
    <property type="entry name" value="CdaR-like_regulators"/>
</dbReference>
<dbReference type="Pfam" id="PF13556">
    <property type="entry name" value="HTH_30"/>
    <property type="match status" value="1"/>
</dbReference>
<protein>
    <submittedName>
        <fullName evidence="4">PucR family transcriptional regulator</fullName>
    </submittedName>
</protein>
<accession>A0A5J5JU29</accession>
<evidence type="ECO:0000259" key="3">
    <source>
        <dbReference type="Pfam" id="PF13556"/>
    </source>
</evidence>
<comment type="caution">
    <text evidence="4">The sequence shown here is derived from an EMBL/GenBank/DDBJ whole genome shotgun (WGS) entry which is preliminary data.</text>
</comment>
<organism evidence="4 5">
    <name type="scientific">Microbispora cellulosiformans</name>
    <dbReference type="NCBI Taxonomy" id="2614688"/>
    <lineage>
        <taxon>Bacteria</taxon>
        <taxon>Bacillati</taxon>
        <taxon>Actinomycetota</taxon>
        <taxon>Actinomycetes</taxon>
        <taxon>Streptosporangiales</taxon>
        <taxon>Streptosporangiaceae</taxon>
        <taxon>Microbispora</taxon>
    </lineage>
</organism>
<dbReference type="EMBL" id="VYTZ01000024">
    <property type="protein sequence ID" value="KAA9373391.1"/>
    <property type="molecule type" value="Genomic_DNA"/>
</dbReference>
<dbReference type="InterPro" id="IPR042070">
    <property type="entry name" value="PucR_C-HTH_sf"/>
</dbReference>
<feature type="compositionally biased region" description="Basic and acidic residues" evidence="1">
    <location>
        <begin position="345"/>
        <end position="355"/>
    </location>
</feature>
<evidence type="ECO:0000256" key="1">
    <source>
        <dbReference type="SAM" id="MobiDB-lite"/>
    </source>
</evidence>
<evidence type="ECO:0000313" key="5">
    <source>
        <dbReference type="Proteomes" id="UP000327011"/>
    </source>
</evidence>
<evidence type="ECO:0000313" key="4">
    <source>
        <dbReference type="EMBL" id="KAA9373391.1"/>
    </source>
</evidence>
<feature type="domain" description="PucR C-terminal helix-turn-helix" evidence="3">
    <location>
        <begin position="444"/>
        <end position="502"/>
    </location>
</feature>
<dbReference type="RefSeq" id="WP_150940358.1">
    <property type="nucleotide sequence ID" value="NZ_VYTZ01000024.1"/>
</dbReference>
<sequence length="509" mass="54084">MDTHTTVEDLLRSPALQLRVVAGERGLGRSVSWAHVSELEDPTPWLLGAEVIMTTGIGVPRAAAAQRAYLERLDDAGVAALALSAGLHVPPLRRAFLDAAEERGFPVLEVPLAVPFIAIAQEVAAAVQEDARQRLGAQLQVFGALRWLASEGLDTAGLFQRLERLSGYAIHLSTPQGRPLLPGVPAPPPGVRLPASADAPPTIPGGFALPVPAPGGPAGWLVAFERQGARPAGLAVVQHIATVAALRLAMVRSRRETLRRQGAETLAELLQDVLDPETARRRLALMGLPPGDEIVLLVVRDAEDDAVVGALGEHPHLMLRRHRDLYVLTPASVITGDAGTGAAPRDPREDGRAGDGEAGTALREIPGIAAGISRPLPPGSSLRVAQREALWAASRAAESGRPLVTYGEDTTGRWLPDDVGVLAALVEHVLGDALRYDTEHGSDLVTSVRTWMERDRRVDDAARALHVHPNTLAYRLRRFGALTGRDLSATGDFAEVWLAIRAASQLGGL</sequence>
<evidence type="ECO:0000259" key="2">
    <source>
        <dbReference type="Pfam" id="PF07905"/>
    </source>
</evidence>
<dbReference type="Gene3D" id="1.10.10.2840">
    <property type="entry name" value="PucR C-terminal helix-turn-helix domain"/>
    <property type="match status" value="1"/>
</dbReference>
<dbReference type="Proteomes" id="UP000327011">
    <property type="component" value="Unassembled WGS sequence"/>
</dbReference>
<dbReference type="InterPro" id="IPR025736">
    <property type="entry name" value="PucR_C-HTH_dom"/>
</dbReference>
<dbReference type="PANTHER" id="PTHR33744">
    <property type="entry name" value="CARBOHYDRATE DIACID REGULATOR"/>
    <property type="match status" value="1"/>
</dbReference>
<dbReference type="Pfam" id="PF07905">
    <property type="entry name" value="PucR"/>
    <property type="match status" value="1"/>
</dbReference>
<dbReference type="InterPro" id="IPR012914">
    <property type="entry name" value="PucR_dom"/>
</dbReference>